<feature type="coiled-coil region" evidence="1">
    <location>
        <begin position="541"/>
        <end position="568"/>
    </location>
</feature>
<reference evidence="4" key="2">
    <citation type="submission" date="2013-05" db="EMBL/GenBank/DDBJ databases">
        <title>The genome and transcriptome of Haemonchus contortus: a key model parasite for drug and vaccine discovery.</title>
        <authorList>
            <person name="Laing R."/>
            <person name="Kikuchi T."/>
            <person name="Martinelli A."/>
            <person name="Tsai I.J."/>
            <person name="Beech R.N."/>
            <person name="Redman E."/>
            <person name="Holroyd N."/>
            <person name="Bartley D.J."/>
            <person name="Beasley H."/>
            <person name="Britton C."/>
            <person name="Curran D."/>
            <person name="Devaney E."/>
            <person name="Gilabert A."/>
            <person name="Jackson F."/>
            <person name="Hunt M."/>
            <person name="Johnston S."/>
            <person name="Kryukov I."/>
            <person name="Li K."/>
            <person name="Morrison A.A."/>
            <person name="Reid A.J."/>
            <person name="Sargison N."/>
            <person name="Saunders G."/>
            <person name="Wasmuth J.D."/>
            <person name="Wolstenholme A."/>
            <person name="Berriman M."/>
            <person name="Gilleard J.S."/>
            <person name="Cotton J.A."/>
        </authorList>
    </citation>
    <scope>NUCLEOTIDE SEQUENCE [LARGE SCALE GENOMIC DNA]</scope>
    <source>
        <strain evidence="4">ISE/inbred ISE</strain>
    </source>
</reference>
<protein>
    <submittedName>
        <fullName evidence="4">Myosin heavy chain</fullName>
    </submittedName>
</protein>
<feature type="region of interest" description="Disordered" evidence="2">
    <location>
        <begin position="126"/>
        <end position="173"/>
    </location>
</feature>
<feature type="non-terminal residue" evidence="4">
    <location>
        <position position="819"/>
    </location>
</feature>
<reference evidence="4" key="1">
    <citation type="submission" date="2013-03" db="EMBL/GenBank/DDBJ databases">
        <authorList>
            <person name="Aslett M."/>
        </authorList>
    </citation>
    <scope>NUCLEOTIDE SEQUENCE [LARGE SCALE GENOMIC DNA]</scope>
    <source>
        <strain evidence="4">ISE/inbred ISE</strain>
    </source>
</reference>
<dbReference type="Pfam" id="PF12325">
    <property type="entry name" value="TMF_TATA_bd"/>
    <property type="match status" value="1"/>
</dbReference>
<feature type="coiled-coil region" evidence="1">
    <location>
        <begin position="723"/>
        <end position="785"/>
    </location>
</feature>
<dbReference type="InterPro" id="IPR022091">
    <property type="entry name" value="TMF_TATA-bd"/>
</dbReference>
<feature type="coiled-coil region" evidence="1">
    <location>
        <begin position="619"/>
        <end position="660"/>
    </location>
</feature>
<proteinExistence type="predicted"/>
<feature type="coiled-coil region" evidence="1">
    <location>
        <begin position="481"/>
        <end position="508"/>
    </location>
</feature>
<sequence>MRFDRPLDFNSFVLYVCQGEAVPEYTVPDVVVYAMNLSWANQFAKTALKTAQQKIDSVLDIRPDDEEPSSSAADVIPDELLINPVVPLVTDEVNVPAPQVTPIVNGESWSNAWNSVSTGQELIVDSEPNPIRDEGPQASASLFDHSPSSNSSDGIEPGQSPQKVSDYEGNKRVETGNVEKSVYVEVDLSVPSPDEVQLASSSETVQEESVIPPLPDIVRRNSHQDDSITVASSDIEVIRNADAWSLASSKPATDHMPSHVLTMKHDVTESFRAQLLHAEQRRNELKAANDTLQTNNVQLQQRIILLNQQQSSLKKELEGKKTELEDLLAEGKRLSDHSGKQAREIRRLKSELAELEKVKAERKRLKEEKSRAEETIDLQREEITSLKNMVKQLESSAEQLLKEQSMRAASTEVAQKHVMEQNKLVAELERDLLEARKQIDELTDSNRKLTRETELMQSANWSERLAGERANETVATINTELLEARAHIEHLQSQLQNTESRLEVVLSDRNHVAESISQSNIPLLEEINNLKQLLYREQNANEESDIKMRSLKRELDLVREQFEKLKEINDSMVVHHHQELTVVNQKVQHLERELALVHEAKEVTVKEHKSARAVDAAAIENLREENAVLLNEISSLRTTLKGLKDENEALKVSLEEARAQRVMPQPVEKTTRVQAQKDVGYSENNTFGDIAVPTAQVAPFSLTPPQSATAVLHDMSLKRISFLEQEAMRCGQLEEQVRQLKKELQVLNQQYNGLLVVDGERLERIEELENDVIDLRQLLKEQGRERYHVEKNNLSPAMVHTSFSMHAGSAAIRAYLAVN</sequence>
<evidence type="ECO:0000256" key="2">
    <source>
        <dbReference type="SAM" id="MobiDB-lite"/>
    </source>
</evidence>
<accession>W6NG12</accession>
<evidence type="ECO:0000313" key="4">
    <source>
        <dbReference type="EMBL" id="CDL95670.1"/>
    </source>
</evidence>
<comment type="caution">
    <text evidence="4">The sequence shown here is derived from an EMBL/GenBank/DDBJ whole genome shotgun (WGS) entry which is preliminary data.</text>
</comment>
<feature type="coiled-coil region" evidence="1">
    <location>
        <begin position="275"/>
        <end position="452"/>
    </location>
</feature>
<evidence type="ECO:0000256" key="1">
    <source>
        <dbReference type="SAM" id="Coils"/>
    </source>
</evidence>
<dbReference type="EMBL" id="CAVP010059253">
    <property type="protein sequence ID" value="CDL95670.1"/>
    <property type="molecule type" value="Genomic_DNA"/>
</dbReference>
<feature type="domain" description="TATA element modulatory factor 1 TATA binding" evidence="3">
    <location>
        <begin position="726"/>
        <end position="782"/>
    </location>
</feature>
<feature type="compositionally biased region" description="Polar residues" evidence="2">
    <location>
        <begin position="146"/>
        <end position="163"/>
    </location>
</feature>
<evidence type="ECO:0000259" key="3">
    <source>
        <dbReference type="Pfam" id="PF12325"/>
    </source>
</evidence>
<organism evidence="4">
    <name type="scientific">Haemonchus contortus</name>
    <name type="common">Barber pole worm</name>
    <dbReference type="NCBI Taxonomy" id="6289"/>
    <lineage>
        <taxon>Eukaryota</taxon>
        <taxon>Metazoa</taxon>
        <taxon>Ecdysozoa</taxon>
        <taxon>Nematoda</taxon>
        <taxon>Chromadorea</taxon>
        <taxon>Rhabditida</taxon>
        <taxon>Rhabditina</taxon>
        <taxon>Rhabditomorpha</taxon>
        <taxon>Strongyloidea</taxon>
        <taxon>Trichostrongylidae</taxon>
        <taxon>Haemonchus</taxon>
    </lineage>
</organism>
<dbReference type="AlphaFoldDB" id="W6NG12"/>
<name>W6NG12_HAECO</name>
<gene>
    <name evidence="4" type="ORF">HCOI_01551300</name>
</gene>
<keyword evidence="1" id="KW-0175">Coiled coil</keyword>